<dbReference type="EMBL" id="KU230356">
    <property type="protein sequence ID" value="ALY07524.1"/>
    <property type="molecule type" value="Genomic_DNA"/>
</dbReference>
<dbReference type="Gene3D" id="2.60.120.620">
    <property type="entry name" value="q2cbj1_9rhob like domain"/>
    <property type="match status" value="1"/>
</dbReference>
<reference evidence="2" key="1">
    <citation type="submission" date="2015-12" db="EMBL/GenBank/DDBJ databases">
        <authorList>
            <person name="Sencilo A."/>
            <person name="Bamford D.H."/>
            <person name="Roine E."/>
        </authorList>
    </citation>
    <scope>NUCLEOTIDE SEQUENCE [LARGE SCALE GENOMIC DNA]</scope>
</reference>
<evidence type="ECO:0000313" key="1">
    <source>
        <dbReference type="EMBL" id="ALY07524.1"/>
    </source>
</evidence>
<evidence type="ECO:0000313" key="2">
    <source>
        <dbReference type="Proteomes" id="UP000225722"/>
    </source>
</evidence>
<sequence length="196" mass="22654">MLQIIKVISSTQQQQIREYLDQHQQLLQRDVSSYAKGRQRFWLKSQPTLDKEPVFNKAHKLPRLWDWCSTIFDRAMQHTGLDYQPKSALGLVAYGSVGINWHRDATYADYPAVSINLTSKSTLWGYQAMYPGYCYGKQDFTPERETFELPSGAVVLFNCKNPHAAIRCASDRYSINLWSINPKLSRVGQNKQLDLF</sequence>
<protein>
    <submittedName>
        <fullName evidence="1">Uncharacterized protein</fullName>
    </submittedName>
</protein>
<name>A0A1L2BWW2_9CAUD</name>
<gene>
    <name evidence="1" type="ORF">2AV2_72</name>
</gene>
<keyword evidence="2" id="KW-1185">Reference proteome</keyword>
<proteinExistence type="predicted"/>
<dbReference type="Proteomes" id="UP000225722">
    <property type="component" value="Segment"/>
</dbReference>
<accession>A0A1L2BWW2</accession>
<dbReference type="SUPFAM" id="SSF51197">
    <property type="entry name" value="Clavaminate synthase-like"/>
    <property type="match status" value="1"/>
</dbReference>
<organism evidence="1 2">
    <name type="scientific">Nodularia phage vB_NpeS-2AV2</name>
    <dbReference type="NCBI Taxonomy" id="1777122"/>
    <lineage>
        <taxon>Viruses</taxon>
        <taxon>Duplodnaviria</taxon>
        <taxon>Heunggongvirae</taxon>
        <taxon>Uroviricota</taxon>
        <taxon>Caudoviricetes</taxon>
        <taxon>Ravarandavirus</taxon>
        <taxon>Ravarandavirus rv2AV2</taxon>
    </lineage>
</organism>